<dbReference type="Proteomes" id="UP000762676">
    <property type="component" value="Unassembled WGS sequence"/>
</dbReference>
<feature type="non-terminal residue" evidence="1">
    <location>
        <position position="55"/>
    </location>
</feature>
<organism evidence="1 2">
    <name type="scientific">Elysia marginata</name>
    <dbReference type="NCBI Taxonomy" id="1093978"/>
    <lineage>
        <taxon>Eukaryota</taxon>
        <taxon>Metazoa</taxon>
        <taxon>Spiralia</taxon>
        <taxon>Lophotrochozoa</taxon>
        <taxon>Mollusca</taxon>
        <taxon>Gastropoda</taxon>
        <taxon>Heterobranchia</taxon>
        <taxon>Euthyneura</taxon>
        <taxon>Panpulmonata</taxon>
        <taxon>Sacoglossa</taxon>
        <taxon>Placobranchoidea</taxon>
        <taxon>Plakobranchidae</taxon>
        <taxon>Elysia</taxon>
    </lineage>
</organism>
<reference evidence="1 2" key="1">
    <citation type="journal article" date="2021" name="Elife">
        <title>Chloroplast acquisition without the gene transfer in kleptoplastic sea slugs, Plakobranchus ocellatus.</title>
        <authorList>
            <person name="Maeda T."/>
            <person name="Takahashi S."/>
            <person name="Yoshida T."/>
            <person name="Shimamura S."/>
            <person name="Takaki Y."/>
            <person name="Nagai Y."/>
            <person name="Toyoda A."/>
            <person name="Suzuki Y."/>
            <person name="Arimoto A."/>
            <person name="Ishii H."/>
            <person name="Satoh N."/>
            <person name="Nishiyama T."/>
            <person name="Hasebe M."/>
            <person name="Maruyama T."/>
            <person name="Minagawa J."/>
            <person name="Obokata J."/>
            <person name="Shigenobu S."/>
        </authorList>
    </citation>
    <scope>NUCLEOTIDE SEQUENCE [LARGE SCALE GENOMIC DNA]</scope>
</reference>
<evidence type="ECO:0000313" key="2">
    <source>
        <dbReference type="Proteomes" id="UP000762676"/>
    </source>
</evidence>
<sequence>MQNQLCSAVARYSDSVACLPQSSYDTAVLMIKKLASSKTSVYGTLSCQRLWKNSL</sequence>
<dbReference type="EMBL" id="BMAT01000057">
    <property type="protein sequence ID" value="GFR58797.1"/>
    <property type="molecule type" value="Genomic_DNA"/>
</dbReference>
<evidence type="ECO:0000313" key="1">
    <source>
        <dbReference type="EMBL" id="GFR58797.1"/>
    </source>
</evidence>
<protein>
    <submittedName>
        <fullName evidence="1">Uncharacterized protein</fullName>
    </submittedName>
</protein>
<keyword evidence="2" id="KW-1185">Reference proteome</keyword>
<proteinExistence type="predicted"/>
<gene>
    <name evidence="1" type="ORF">ElyMa_000040800</name>
</gene>
<name>A0AAV4ECT3_9GAST</name>
<accession>A0AAV4ECT3</accession>
<dbReference type="AlphaFoldDB" id="A0AAV4ECT3"/>
<comment type="caution">
    <text evidence="1">The sequence shown here is derived from an EMBL/GenBank/DDBJ whole genome shotgun (WGS) entry which is preliminary data.</text>
</comment>